<evidence type="ECO:0000313" key="3">
    <source>
        <dbReference type="Proteomes" id="UP000268623"/>
    </source>
</evidence>
<evidence type="ECO:0000313" key="2">
    <source>
        <dbReference type="EMBL" id="RNJ49430.1"/>
    </source>
</evidence>
<keyword evidence="1" id="KW-0175">Coiled coil</keyword>
<gene>
    <name evidence="2" type="ORF">D1O30_07240</name>
</gene>
<name>A0A3M9XR92_9HYPH</name>
<sequence>MGYPTEATALRARIVELERRNQDLLEANNRYLERARTAEAKATQQGGRFPVVWPVPTKQPDEYQRPIDIYLAERVHVTNVPQTGAMAIHGQDAHGKPIKTSLITESVVAHDRPTSVFDVDGRDYRIISWKRMS</sequence>
<comment type="caution">
    <text evidence="2">The sequence shown here is derived from an EMBL/GenBank/DDBJ whole genome shotgun (WGS) entry which is preliminary data.</text>
</comment>
<dbReference type="Proteomes" id="UP000268623">
    <property type="component" value="Unassembled WGS sequence"/>
</dbReference>
<reference evidence="2 3" key="1">
    <citation type="submission" date="2018-08" db="EMBL/GenBank/DDBJ databases">
        <title>Genome sequence of Methylocystis hirsuta CSC1, a methanotroph able to accumulate PHAs.</title>
        <authorList>
            <person name="Bordel S."/>
            <person name="Rodriguez E."/>
            <person name="Gancedo J."/>
            <person name="Munoz R."/>
        </authorList>
    </citation>
    <scope>NUCLEOTIDE SEQUENCE [LARGE SCALE GENOMIC DNA]</scope>
    <source>
        <strain evidence="2 3">CSC1</strain>
    </source>
</reference>
<keyword evidence="3" id="KW-1185">Reference proteome</keyword>
<protein>
    <submittedName>
        <fullName evidence="2">Uncharacterized protein</fullName>
    </submittedName>
</protein>
<dbReference type="AlphaFoldDB" id="A0A3M9XR92"/>
<feature type="coiled-coil region" evidence="1">
    <location>
        <begin position="7"/>
        <end position="41"/>
    </location>
</feature>
<proteinExistence type="predicted"/>
<accession>A0A3M9XR92</accession>
<dbReference type="EMBL" id="QWDD01000001">
    <property type="protein sequence ID" value="RNJ49430.1"/>
    <property type="molecule type" value="Genomic_DNA"/>
</dbReference>
<evidence type="ECO:0000256" key="1">
    <source>
        <dbReference type="SAM" id="Coils"/>
    </source>
</evidence>
<organism evidence="2 3">
    <name type="scientific">Methylocystis hirsuta</name>
    <dbReference type="NCBI Taxonomy" id="369798"/>
    <lineage>
        <taxon>Bacteria</taxon>
        <taxon>Pseudomonadati</taxon>
        <taxon>Pseudomonadota</taxon>
        <taxon>Alphaproteobacteria</taxon>
        <taxon>Hyphomicrobiales</taxon>
        <taxon>Methylocystaceae</taxon>
        <taxon>Methylocystis</taxon>
    </lineage>
</organism>